<reference evidence="1 2" key="1">
    <citation type="journal article" date="2019" name="Int. J. Syst. Evol. Microbiol.">
        <title>The Global Catalogue of Microorganisms (GCM) 10K type strain sequencing project: providing services to taxonomists for standard genome sequencing and annotation.</title>
        <authorList>
            <consortium name="The Broad Institute Genomics Platform"/>
            <consortium name="The Broad Institute Genome Sequencing Center for Infectious Disease"/>
            <person name="Wu L."/>
            <person name="Ma J."/>
        </authorList>
    </citation>
    <scope>NUCLEOTIDE SEQUENCE [LARGE SCALE GENOMIC DNA]</scope>
    <source>
        <strain evidence="1 2">DT85</strain>
    </source>
</reference>
<name>A0ABD5ZN81_9EURY</name>
<dbReference type="RefSeq" id="WP_276235897.1">
    <property type="nucleotide sequence ID" value="NZ_CP119802.1"/>
</dbReference>
<dbReference type="PROSITE" id="PS51257">
    <property type="entry name" value="PROKAR_LIPOPROTEIN"/>
    <property type="match status" value="1"/>
</dbReference>
<protein>
    <submittedName>
        <fullName evidence="1">Hvo_1808 family surface protein</fullName>
    </submittedName>
</protein>
<dbReference type="GeneID" id="79266548"/>
<evidence type="ECO:0000313" key="1">
    <source>
        <dbReference type="EMBL" id="MFC7234876.1"/>
    </source>
</evidence>
<dbReference type="InterPro" id="IPR047792">
    <property type="entry name" value="Hvo_1808-like"/>
</dbReference>
<sequence length="430" mass="46406">MSRALPALVCLLLVVTAGCAGLLGAGGAPDDDRVGYENGYWYDSELNVTTADGLNGSEREAVVARTMARVEVIRDVEFTERVPVRVVTREQYRANRSDATLEPAEAAWREQVWEAPLLVGEDRTVDEAFDAVYGSSVAGYYSPSRDEIVLVSDTETPTVDTRTLAHELVHAIQDRQLSFGGGATRDAGLAVRGLTEGDANLVEALYDERCASEWDCLAPPESGGGGAADFDFGVFLAVYAPYAEGPAFVESLRERGGWDAVNDAYDRFPESTEQVIHPERYPDDAPVEVRVRDRSDGEWDRFDRERVGDTLGEATIYAMLWSGGATDGADPYDYADPASAGWAGDTVVPYTDGGAGGYVWRVAFDTEADAREFADAYRSVLRGYGAERVAAGTYRIDSGGFADAFRVVHDGDTVTIVNGPTVADLDGIHG</sequence>
<keyword evidence="2" id="KW-1185">Reference proteome</keyword>
<dbReference type="EMBL" id="JBHTAP010000001">
    <property type="protein sequence ID" value="MFC7234876.1"/>
    <property type="molecule type" value="Genomic_DNA"/>
</dbReference>
<dbReference type="Proteomes" id="UP001596398">
    <property type="component" value="Unassembled WGS sequence"/>
</dbReference>
<comment type="caution">
    <text evidence="1">The sequence shown here is derived from an EMBL/GenBank/DDBJ whole genome shotgun (WGS) entry which is preliminary data.</text>
</comment>
<evidence type="ECO:0000313" key="2">
    <source>
        <dbReference type="Proteomes" id="UP001596398"/>
    </source>
</evidence>
<proteinExistence type="predicted"/>
<accession>A0ABD5ZN81</accession>
<organism evidence="1 2">
    <name type="scientific">Halosegnis marinus</name>
    <dbReference type="NCBI Taxonomy" id="3034023"/>
    <lineage>
        <taxon>Archaea</taxon>
        <taxon>Methanobacteriati</taxon>
        <taxon>Methanobacteriota</taxon>
        <taxon>Stenosarchaea group</taxon>
        <taxon>Halobacteria</taxon>
        <taxon>Halobacteriales</taxon>
        <taxon>Natronomonadaceae</taxon>
        <taxon>Halosegnis</taxon>
    </lineage>
</organism>
<gene>
    <name evidence="1" type="ORF">ACFQJ4_06025</name>
</gene>
<dbReference type="NCBIfam" id="NF038145">
    <property type="entry name" value="Hvo_1808_fam"/>
    <property type="match status" value="1"/>
</dbReference>
<dbReference type="AlphaFoldDB" id="A0ABD5ZN81"/>